<dbReference type="AlphaFoldDB" id="A0A5K7ZFT0"/>
<organism evidence="1 2">
    <name type="scientific">Desulfosarcina ovata subsp. sediminis</name>
    <dbReference type="NCBI Taxonomy" id="885957"/>
    <lineage>
        <taxon>Bacteria</taxon>
        <taxon>Pseudomonadati</taxon>
        <taxon>Thermodesulfobacteriota</taxon>
        <taxon>Desulfobacteria</taxon>
        <taxon>Desulfobacterales</taxon>
        <taxon>Desulfosarcinaceae</taxon>
        <taxon>Desulfosarcina</taxon>
    </lineage>
</organism>
<dbReference type="SUPFAM" id="SSF54285">
    <property type="entry name" value="MoaD/ThiS"/>
    <property type="match status" value="1"/>
</dbReference>
<dbReference type="InterPro" id="IPR016155">
    <property type="entry name" value="Mopterin_synth/thiamin_S_b"/>
</dbReference>
<protein>
    <recommendedName>
        <fullName evidence="3">Molybdopterin synthase sulfur carrier subunit</fullName>
    </recommendedName>
</protein>
<dbReference type="Gene3D" id="3.10.20.30">
    <property type="match status" value="1"/>
</dbReference>
<sequence>MQITLKLASPFVRVMNVEKDSIRFRLTEDATVGMLVDALKRTYPALGNEPLFDQAMVFINGNNINRQQDTETLLREGDSVYMLPVFAGG</sequence>
<dbReference type="Pfam" id="PF02597">
    <property type="entry name" value="ThiS"/>
    <property type="match status" value="1"/>
</dbReference>
<proteinExistence type="predicted"/>
<dbReference type="EMBL" id="AP021876">
    <property type="protein sequence ID" value="BBO81018.1"/>
    <property type="molecule type" value="Genomic_DNA"/>
</dbReference>
<dbReference type="InterPro" id="IPR012675">
    <property type="entry name" value="Beta-grasp_dom_sf"/>
</dbReference>
<evidence type="ECO:0008006" key="3">
    <source>
        <dbReference type="Google" id="ProtNLM"/>
    </source>
</evidence>
<evidence type="ECO:0000313" key="1">
    <source>
        <dbReference type="EMBL" id="BBO81018.1"/>
    </source>
</evidence>
<dbReference type="KEGG" id="dov:DSCO28_15840"/>
<dbReference type="RefSeq" id="WP_155321826.1">
    <property type="nucleotide sequence ID" value="NZ_AP021876.1"/>
</dbReference>
<name>A0A5K7ZFT0_9BACT</name>
<evidence type="ECO:0000313" key="2">
    <source>
        <dbReference type="Proteomes" id="UP000425960"/>
    </source>
</evidence>
<dbReference type="InterPro" id="IPR003749">
    <property type="entry name" value="ThiS/MoaD-like"/>
</dbReference>
<dbReference type="Proteomes" id="UP000425960">
    <property type="component" value="Chromosome"/>
</dbReference>
<accession>A0A5K7ZFT0</accession>
<reference evidence="1 2" key="1">
    <citation type="submission" date="2019-11" db="EMBL/GenBank/DDBJ databases">
        <title>Comparative genomics of hydrocarbon-degrading Desulfosarcina strains.</title>
        <authorList>
            <person name="Watanabe M."/>
            <person name="Kojima H."/>
            <person name="Fukui M."/>
        </authorList>
    </citation>
    <scope>NUCLEOTIDE SEQUENCE [LARGE SCALE GENOMIC DNA]</scope>
    <source>
        <strain evidence="1 2">28bB2T</strain>
    </source>
</reference>
<gene>
    <name evidence="1" type="ORF">DSCO28_15840</name>
</gene>